<evidence type="ECO:0000256" key="5">
    <source>
        <dbReference type="ARBA" id="ARBA00022984"/>
    </source>
</evidence>
<dbReference type="PANTHER" id="PTHR47019">
    <property type="entry name" value="LIPID II FLIPPASE MURJ"/>
    <property type="match status" value="1"/>
</dbReference>
<dbReference type="InterPro" id="IPR051050">
    <property type="entry name" value="Lipid_II_flippase_MurJ/MviN"/>
</dbReference>
<evidence type="ECO:0000256" key="8">
    <source>
        <dbReference type="SAM" id="MobiDB-lite"/>
    </source>
</evidence>
<evidence type="ECO:0000313" key="11">
    <source>
        <dbReference type="Proteomes" id="UP001183414"/>
    </source>
</evidence>
<keyword evidence="4" id="KW-0133">Cell shape</keyword>
<feature type="compositionally biased region" description="Gly residues" evidence="8">
    <location>
        <begin position="1"/>
        <end position="10"/>
    </location>
</feature>
<comment type="caution">
    <text evidence="10">The sequence shown here is derived from an EMBL/GenBank/DDBJ whole genome shotgun (WGS) entry which is preliminary data.</text>
</comment>
<comment type="subcellular location">
    <subcellularLocation>
        <location evidence="1">Cell membrane</location>
        <topology evidence="1">Multi-pass membrane protein</topology>
    </subcellularLocation>
</comment>
<evidence type="ECO:0000313" key="10">
    <source>
        <dbReference type="EMBL" id="MDT0380430.1"/>
    </source>
</evidence>
<keyword evidence="6 9" id="KW-1133">Transmembrane helix</keyword>
<keyword evidence="3 9" id="KW-0812">Transmembrane</keyword>
<accession>A0ABU2NTY3</accession>
<sequence length="620" mass="63018">MAHTGTGTGPGARPLRDGASREAPGGPPPAPSGPTERPPDAPEPPGTRSLPDVPSAAGAASDDAVADGGRQGRFIARAAAATAALTVAGALMGLVRDQTIAHLYGAGAATDAFLVSWTVPEIAATLLIEDAMALVLIPAFSLALSRRAALRATRAARAAGEADGGGPDPVRALLTRSLPRLLLALACASGLLMAVAPGLVGTLAPGLADPELAVQCTRLTAVTLLTFGTAGYLSAGLRAHGRFVPPAAIYVAYNLGIVATVLVLHALWGVRAAALGVAVGGALMVLVQLPFFLRVMPRGKAGRRARLRAGRRERRGGRPEGAPGTGRATMMVGAGVLLPIALFTLGRQSQVLVERYLASSLPAGAISHLNYAQKVAQIPMALSLMICTVTFPLVARALADGEAETVRRRVERDLAGAALVVLLGAAYVFACAPQIIELLFQRGAFSAQDTEATASVMRVYALGLLGHSMVGAVVRPFFSTGRPTWYPACTMVAGLLVTIAGGVALSRLWGTHGIAAANAAGITLTAILLLAGTGSRSRRHVAVAVDLPRVLGGLVRLLAAAALAAAAGCAVAQLCGPALLAASAGALVVSAVFLVTGYVLGAGEIPQLVSAVERRLRHDR</sequence>
<feature type="transmembrane region" description="Helical" evidence="9">
    <location>
        <begin position="511"/>
        <end position="532"/>
    </location>
</feature>
<dbReference type="InterPro" id="IPR004268">
    <property type="entry name" value="MurJ"/>
</dbReference>
<feature type="transmembrane region" description="Helical" evidence="9">
    <location>
        <begin position="376"/>
        <end position="394"/>
    </location>
</feature>
<evidence type="ECO:0000256" key="9">
    <source>
        <dbReference type="SAM" id="Phobius"/>
    </source>
</evidence>
<feature type="transmembrane region" description="Helical" evidence="9">
    <location>
        <begin position="414"/>
        <end position="436"/>
    </location>
</feature>
<feature type="region of interest" description="Disordered" evidence="8">
    <location>
        <begin position="304"/>
        <end position="326"/>
    </location>
</feature>
<feature type="transmembrane region" description="Helical" evidence="9">
    <location>
        <begin position="328"/>
        <end position="346"/>
    </location>
</feature>
<feature type="transmembrane region" description="Helical" evidence="9">
    <location>
        <begin position="580"/>
        <end position="600"/>
    </location>
</feature>
<name>A0ABU2NTY3_9ACTN</name>
<feature type="transmembrane region" description="Helical" evidence="9">
    <location>
        <begin position="212"/>
        <end position="235"/>
    </location>
</feature>
<keyword evidence="7 9" id="KW-0472">Membrane</keyword>
<feature type="transmembrane region" description="Helical" evidence="9">
    <location>
        <begin position="247"/>
        <end position="268"/>
    </location>
</feature>
<keyword evidence="11" id="KW-1185">Reference proteome</keyword>
<evidence type="ECO:0000256" key="3">
    <source>
        <dbReference type="ARBA" id="ARBA00022692"/>
    </source>
</evidence>
<reference evidence="11" key="1">
    <citation type="submission" date="2023-07" db="EMBL/GenBank/DDBJ databases">
        <title>30 novel species of actinomycetes from the DSMZ collection.</title>
        <authorList>
            <person name="Nouioui I."/>
        </authorList>
    </citation>
    <scope>NUCLEOTIDE SEQUENCE [LARGE SCALE GENOMIC DNA]</scope>
    <source>
        <strain evidence="11">DSM 42041</strain>
    </source>
</reference>
<dbReference type="PANTHER" id="PTHR47019:SF1">
    <property type="entry name" value="LIPID II FLIPPASE MURJ"/>
    <property type="match status" value="1"/>
</dbReference>
<evidence type="ECO:0000256" key="6">
    <source>
        <dbReference type="ARBA" id="ARBA00022989"/>
    </source>
</evidence>
<dbReference type="Pfam" id="PF03023">
    <property type="entry name" value="MurJ"/>
    <property type="match status" value="1"/>
</dbReference>
<feature type="transmembrane region" description="Helical" evidence="9">
    <location>
        <begin position="456"/>
        <end position="478"/>
    </location>
</feature>
<feature type="region of interest" description="Disordered" evidence="8">
    <location>
        <begin position="1"/>
        <end position="65"/>
    </location>
</feature>
<keyword evidence="2" id="KW-1003">Cell membrane</keyword>
<evidence type="ECO:0000256" key="2">
    <source>
        <dbReference type="ARBA" id="ARBA00022475"/>
    </source>
</evidence>
<evidence type="ECO:0000256" key="4">
    <source>
        <dbReference type="ARBA" id="ARBA00022960"/>
    </source>
</evidence>
<feature type="transmembrane region" description="Helical" evidence="9">
    <location>
        <begin position="274"/>
        <end position="296"/>
    </location>
</feature>
<feature type="transmembrane region" description="Helical" evidence="9">
    <location>
        <begin position="553"/>
        <end position="574"/>
    </location>
</feature>
<feature type="transmembrane region" description="Helical" evidence="9">
    <location>
        <begin position="181"/>
        <end position="200"/>
    </location>
</feature>
<feature type="transmembrane region" description="Helical" evidence="9">
    <location>
        <begin position="74"/>
        <end position="95"/>
    </location>
</feature>
<feature type="transmembrane region" description="Helical" evidence="9">
    <location>
        <begin position="122"/>
        <end position="144"/>
    </location>
</feature>
<protein>
    <submittedName>
        <fullName evidence="10">Lipid II flippase MurJ</fullName>
    </submittedName>
</protein>
<proteinExistence type="predicted"/>
<feature type="transmembrane region" description="Helical" evidence="9">
    <location>
        <begin position="485"/>
        <end position="505"/>
    </location>
</feature>
<evidence type="ECO:0000256" key="7">
    <source>
        <dbReference type="ARBA" id="ARBA00023136"/>
    </source>
</evidence>
<dbReference type="EMBL" id="JAVREQ010000014">
    <property type="protein sequence ID" value="MDT0380430.1"/>
    <property type="molecule type" value="Genomic_DNA"/>
</dbReference>
<evidence type="ECO:0000256" key="1">
    <source>
        <dbReference type="ARBA" id="ARBA00004651"/>
    </source>
</evidence>
<feature type="compositionally biased region" description="Basic residues" evidence="8">
    <location>
        <begin position="304"/>
        <end position="315"/>
    </location>
</feature>
<gene>
    <name evidence="10" type="ORF">RM572_16880</name>
</gene>
<organism evidence="10 11">
    <name type="scientific">Streptomyces hazeniae</name>
    <dbReference type="NCBI Taxonomy" id="3075538"/>
    <lineage>
        <taxon>Bacteria</taxon>
        <taxon>Bacillati</taxon>
        <taxon>Actinomycetota</taxon>
        <taxon>Actinomycetes</taxon>
        <taxon>Kitasatosporales</taxon>
        <taxon>Streptomycetaceae</taxon>
        <taxon>Streptomyces</taxon>
    </lineage>
</organism>
<dbReference type="Proteomes" id="UP001183414">
    <property type="component" value="Unassembled WGS sequence"/>
</dbReference>
<feature type="compositionally biased region" description="Low complexity" evidence="8">
    <location>
        <begin position="46"/>
        <end position="65"/>
    </location>
</feature>
<dbReference type="PRINTS" id="PR01806">
    <property type="entry name" value="VIRFACTRMVIN"/>
</dbReference>
<keyword evidence="5" id="KW-0573">Peptidoglycan synthesis</keyword>